<name>A0A3S1AIV6_9CYAN</name>
<reference evidence="1" key="1">
    <citation type="submission" date="2018-12" db="EMBL/GenBank/DDBJ databases">
        <authorList>
            <person name="Will S."/>
            <person name="Neumann-Schaal M."/>
            <person name="Henke P."/>
        </authorList>
    </citation>
    <scope>NUCLEOTIDE SEQUENCE</scope>
    <source>
        <strain evidence="1">PCC 7102</strain>
    </source>
</reference>
<sequence length="102" mass="11911">MNLEEFKQALTNAQISLTSLPTPLKALYHDKIGNWDAAHEILEHAIDKNSAWVHAYLHRKEGDINNARYWYRRSGKPEFQGELDEECEHITTQLLLNIKRVI</sequence>
<organism evidence="1 2">
    <name type="scientific">Dulcicalothrix desertica PCC 7102</name>
    <dbReference type="NCBI Taxonomy" id="232991"/>
    <lineage>
        <taxon>Bacteria</taxon>
        <taxon>Bacillati</taxon>
        <taxon>Cyanobacteriota</taxon>
        <taxon>Cyanophyceae</taxon>
        <taxon>Nostocales</taxon>
        <taxon>Calotrichaceae</taxon>
        <taxon>Dulcicalothrix</taxon>
    </lineage>
</organism>
<proteinExistence type="predicted"/>
<dbReference type="Proteomes" id="UP000271624">
    <property type="component" value="Unassembled WGS sequence"/>
</dbReference>
<keyword evidence="2" id="KW-1185">Reference proteome</keyword>
<comment type="caution">
    <text evidence="1">The sequence shown here is derived from an EMBL/GenBank/DDBJ whole genome shotgun (WGS) entry which is preliminary data.</text>
</comment>
<evidence type="ECO:0000313" key="1">
    <source>
        <dbReference type="EMBL" id="RUT01858.1"/>
    </source>
</evidence>
<dbReference type="OrthoDB" id="370799at2"/>
<evidence type="ECO:0000313" key="2">
    <source>
        <dbReference type="Proteomes" id="UP000271624"/>
    </source>
</evidence>
<accession>A0A3S1AIV6</accession>
<dbReference type="EMBL" id="RSCL01000018">
    <property type="protein sequence ID" value="RUT01858.1"/>
    <property type="molecule type" value="Genomic_DNA"/>
</dbReference>
<dbReference type="AlphaFoldDB" id="A0A3S1AIV6"/>
<protein>
    <submittedName>
        <fullName evidence="1">Uncharacterized protein</fullName>
    </submittedName>
</protein>
<reference evidence="1" key="2">
    <citation type="journal article" date="2019" name="Genome Biol. Evol.">
        <title>Day and night: Metabolic profiles and evolutionary relationships of six axenic non-marine cyanobacteria.</title>
        <authorList>
            <person name="Will S.E."/>
            <person name="Henke P."/>
            <person name="Boedeker C."/>
            <person name="Huang S."/>
            <person name="Brinkmann H."/>
            <person name="Rohde M."/>
            <person name="Jarek M."/>
            <person name="Friedl T."/>
            <person name="Seufert S."/>
            <person name="Schumacher M."/>
            <person name="Overmann J."/>
            <person name="Neumann-Schaal M."/>
            <person name="Petersen J."/>
        </authorList>
    </citation>
    <scope>NUCLEOTIDE SEQUENCE [LARGE SCALE GENOMIC DNA]</scope>
    <source>
        <strain evidence="1">PCC 7102</strain>
    </source>
</reference>
<gene>
    <name evidence="1" type="ORF">DSM106972_064810</name>
</gene>
<dbReference type="RefSeq" id="WP_127084661.1">
    <property type="nucleotide sequence ID" value="NZ_RSCL01000018.1"/>
</dbReference>